<organism evidence="6">
    <name type="scientific">Eiseniibacteriota bacterium</name>
    <dbReference type="NCBI Taxonomy" id="2212470"/>
    <lineage>
        <taxon>Bacteria</taxon>
        <taxon>Candidatus Eiseniibacteriota</taxon>
    </lineage>
</organism>
<dbReference type="AlphaFoldDB" id="A0A832I8A4"/>
<dbReference type="GO" id="GO:0004222">
    <property type="term" value="F:metalloendopeptidase activity"/>
    <property type="evidence" value="ECO:0007669"/>
    <property type="project" value="InterPro"/>
</dbReference>
<dbReference type="SUPFAM" id="SSF63411">
    <property type="entry name" value="LuxS/MPP-like metallohydrolase"/>
    <property type="match status" value="2"/>
</dbReference>
<feature type="region of interest" description="Disordered" evidence="3">
    <location>
        <begin position="283"/>
        <end position="302"/>
    </location>
</feature>
<feature type="compositionally biased region" description="Low complexity" evidence="3">
    <location>
        <begin position="1"/>
        <end position="31"/>
    </location>
</feature>
<sequence length="493" mass="52404">MDAARAASARSRASITFPSPRAARPAPCASSRCDEPCPARGRPRPKGPPTMKRFILPLLAVAVWPGAAGASPAVREATLPNGLRVLLAPDSLAPGVDVAVWYRAGVRWEPARGSGLTHLLERLMFEGSANVGDGEHARRVRGEGGACNVTSGPDFSCFWQTLPPSGLGLALRLEADRMASLRITAASLARAKREAREDVRRAAEHSALGRALSSLYAAAYPGHPYARPLRGLDAERDAVTLAAARAWWTERYGPDGALLTVTGRFDPDSALALARRTVGAVARRTAPPARPLPPPQAEGETRVTLRAETPTPLLVLGWRAPAGGDTARVALRALARLYAGGPASRLMRGLQRPETPFLLASDGTASLRREGSLLYAVTLVRPGADTSAVEGAAFVEANRLAAEAPDAEDLERARAEVELELRAELETARGRAAQLGTAHFVAGDWREAERDLARITRLTAEDVRAMAARVFRPENAVVVWVHPSATVAQGGAR</sequence>
<reference evidence="6" key="1">
    <citation type="journal article" date="2020" name="mSystems">
        <title>Genome- and Community-Level Interaction Insights into Carbon Utilization and Element Cycling Functions of Hydrothermarchaeota in Hydrothermal Sediment.</title>
        <authorList>
            <person name="Zhou Z."/>
            <person name="Liu Y."/>
            <person name="Xu W."/>
            <person name="Pan J."/>
            <person name="Luo Z.H."/>
            <person name="Li M."/>
        </authorList>
    </citation>
    <scope>NUCLEOTIDE SEQUENCE [LARGE SCALE GENOMIC DNA]</scope>
    <source>
        <strain evidence="6">SpSt-381</strain>
    </source>
</reference>
<comment type="similarity">
    <text evidence="1 2">Belongs to the peptidase M16 family.</text>
</comment>
<evidence type="ECO:0000256" key="1">
    <source>
        <dbReference type="ARBA" id="ARBA00007261"/>
    </source>
</evidence>
<dbReference type="PANTHER" id="PTHR11851:SF49">
    <property type="entry name" value="MITOCHONDRIAL-PROCESSING PEPTIDASE SUBUNIT ALPHA"/>
    <property type="match status" value="1"/>
</dbReference>
<dbReference type="PROSITE" id="PS00143">
    <property type="entry name" value="INSULINASE"/>
    <property type="match status" value="1"/>
</dbReference>
<dbReference type="InterPro" id="IPR050361">
    <property type="entry name" value="MPP/UQCRC_Complex"/>
</dbReference>
<dbReference type="GO" id="GO:0046872">
    <property type="term" value="F:metal ion binding"/>
    <property type="evidence" value="ECO:0007669"/>
    <property type="project" value="InterPro"/>
</dbReference>
<proteinExistence type="inferred from homology"/>
<protein>
    <submittedName>
        <fullName evidence="6">Insulinase family protein</fullName>
    </submittedName>
</protein>
<comment type="caution">
    <text evidence="6">The sequence shown here is derived from an EMBL/GenBank/DDBJ whole genome shotgun (WGS) entry which is preliminary data.</text>
</comment>
<gene>
    <name evidence="6" type="ORF">ENR23_13635</name>
</gene>
<accession>A0A832I8A4</accession>
<dbReference type="InterPro" id="IPR001431">
    <property type="entry name" value="Pept_M16_Zn_BS"/>
</dbReference>
<evidence type="ECO:0000256" key="3">
    <source>
        <dbReference type="SAM" id="MobiDB-lite"/>
    </source>
</evidence>
<evidence type="ECO:0000259" key="4">
    <source>
        <dbReference type="Pfam" id="PF00675"/>
    </source>
</evidence>
<dbReference type="Pfam" id="PF00675">
    <property type="entry name" value="Peptidase_M16"/>
    <property type="match status" value="1"/>
</dbReference>
<dbReference type="GO" id="GO:0006508">
    <property type="term" value="P:proteolysis"/>
    <property type="evidence" value="ECO:0007669"/>
    <property type="project" value="InterPro"/>
</dbReference>
<dbReference type="Gene3D" id="3.30.830.10">
    <property type="entry name" value="Metalloenzyme, LuxS/M16 peptidase-like"/>
    <property type="match status" value="2"/>
</dbReference>
<dbReference type="InterPro" id="IPR007863">
    <property type="entry name" value="Peptidase_M16_C"/>
</dbReference>
<evidence type="ECO:0000256" key="2">
    <source>
        <dbReference type="RuleBase" id="RU004447"/>
    </source>
</evidence>
<feature type="domain" description="Peptidase M16 N-terminal" evidence="4">
    <location>
        <begin position="84"/>
        <end position="230"/>
    </location>
</feature>
<dbReference type="InterPro" id="IPR011249">
    <property type="entry name" value="Metalloenz_LuxS/M16"/>
</dbReference>
<dbReference type="Pfam" id="PF05193">
    <property type="entry name" value="Peptidase_M16_C"/>
    <property type="match status" value="1"/>
</dbReference>
<dbReference type="InterPro" id="IPR011765">
    <property type="entry name" value="Pept_M16_N"/>
</dbReference>
<dbReference type="EMBL" id="DSQF01000028">
    <property type="protein sequence ID" value="HGZ44433.1"/>
    <property type="molecule type" value="Genomic_DNA"/>
</dbReference>
<evidence type="ECO:0000259" key="5">
    <source>
        <dbReference type="Pfam" id="PF05193"/>
    </source>
</evidence>
<evidence type="ECO:0000313" key="6">
    <source>
        <dbReference type="EMBL" id="HGZ44433.1"/>
    </source>
</evidence>
<dbReference type="PANTHER" id="PTHR11851">
    <property type="entry name" value="METALLOPROTEASE"/>
    <property type="match status" value="1"/>
</dbReference>
<feature type="domain" description="Peptidase M16 C-terminal" evidence="5">
    <location>
        <begin position="239"/>
        <end position="415"/>
    </location>
</feature>
<feature type="region of interest" description="Disordered" evidence="3">
    <location>
        <begin position="1"/>
        <end position="49"/>
    </location>
</feature>
<name>A0A832I8A4_UNCEI</name>